<protein>
    <submittedName>
        <fullName evidence="3">Carboxylate--amine ligase</fullName>
    </submittedName>
</protein>
<proteinExistence type="predicted"/>
<evidence type="ECO:0000313" key="3">
    <source>
        <dbReference type="EMBL" id="OBK89937.1"/>
    </source>
</evidence>
<dbReference type="Gene3D" id="3.30.470.20">
    <property type="entry name" value="ATP-grasp fold, B domain"/>
    <property type="match status" value="1"/>
</dbReference>
<dbReference type="SUPFAM" id="SSF56059">
    <property type="entry name" value="Glutathione synthetase ATP-binding domain-like"/>
    <property type="match status" value="1"/>
</dbReference>
<dbReference type="Proteomes" id="UP000093759">
    <property type="component" value="Unassembled WGS sequence"/>
</dbReference>
<sequence length="393" mass="43986">MSEIHGKTVLITFGRSFLALHLARLLSAAGHRVLTADSMLFPITTFSTSVTRTFRTPRPRYEPIEWAQALSDIVRDEGVDLIVPIHEGSAILGNTIKQRPELFGSDCVLFFPHFDLEAQLENKYEFQVAVQELGMPTLDFALVRSHRELEALDFDKPFALKRVFSRGSQDVHKVHPGELPRGLSFDVTNPWIAQEWADGSSYCSYSVCHNGEVKAHVAYPVSYAIGGQSCLLFDSIEHEAIDAWVRTFVKAFNFTGQIAFDFIEVPDRGLFTVECNPRTTSGILLFDPETRVDRAFFGANDDIITPAPGAAKMIGPGMLMYGWRKSSLEGNSVRRFLRTYRRTDGIIFSRRDPLPSLALPLAMGNILVAAARYRVSIPEAFLHDHDWDGDDGS</sequence>
<organism evidence="3 4">
    <name type="scientific">Mycolicibacter sinensis (strain JDM601)</name>
    <name type="common">Mycobacterium sinense</name>
    <dbReference type="NCBI Taxonomy" id="875328"/>
    <lineage>
        <taxon>Bacteria</taxon>
        <taxon>Bacillati</taxon>
        <taxon>Actinomycetota</taxon>
        <taxon>Actinomycetes</taxon>
        <taxon>Mycobacteriales</taxon>
        <taxon>Mycobacteriaceae</taxon>
        <taxon>Mycolicibacter</taxon>
    </lineage>
</organism>
<dbReference type="GO" id="GO:0016874">
    <property type="term" value="F:ligase activity"/>
    <property type="evidence" value="ECO:0007669"/>
    <property type="project" value="UniProtKB-KW"/>
</dbReference>
<accession>A0A1A3U5J2</accession>
<dbReference type="EMBL" id="LZMF01000034">
    <property type="protein sequence ID" value="OBK89937.1"/>
    <property type="molecule type" value="Genomic_DNA"/>
</dbReference>
<dbReference type="RefSeq" id="WP_065023620.1">
    <property type="nucleotide sequence ID" value="NZ_LZMF01000034.1"/>
</dbReference>
<name>A0A1A3U5J2_MYCSD</name>
<reference evidence="4" key="1">
    <citation type="submission" date="2016-06" db="EMBL/GenBank/DDBJ databases">
        <authorList>
            <person name="Sutton G."/>
            <person name="Brinkac L."/>
            <person name="Sanka R."/>
            <person name="Adams M."/>
            <person name="Lau E."/>
            <person name="Garcia-Basteiro A."/>
            <person name="Lopez-Varela E."/>
            <person name="Palencia S."/>
        </authorList>
    </citation>
    <scope>NUCLEOTIDE SEQUENCE [LARGE SCALE GENOMIC DNA]</scope>
    <source>
        <strain evidence="4">1274684.2</strain>
    </source>
</reference>
<feature type="domain" description="ATP-grasp" evidence="2">
    <location>
        <begin position="127"/>
        <end position="305"/>
    </location>
</feature>
<dbReference type="InterPro" id="IPR011761">
    <property type="entry name" value="ATP-grasp"/>
</dbReference>
<dbReference type="AlphaFoldDB" id="A0A1A3U5J2"/>
<dbReference type="PROSITE" id="PS50975">
    <property type="entry name" value="ATP_GRASP"/>
    <property type="match status" value="1"/>
</dbReference>
<comment type="caution">
    <text evidence="3">The sequence shown here is derived from an EMBL/GenBank/DDBJ whole genome shotgun (WGS) entry which is preliminary data.</text>
</comment>
<keyword evidence="1" id="KW-0547">Nucleotide-binding</keyword>
<keyword evidence="1" id="KW-0067">ATP-binding</keyword>
<evidence type="ECO:0000259" key="2">
    <source>
        <dbReference type="PROSITE" id="PS50975"/>
    </source>
</evidence>
<dbReference type="GO" id="GO:0046872">
    <property type="term" value="F:metal ion binding"/>
    <property type="evidence" value="ECO:0007669"/>
    <property type="project" value="InterPro"/>
</dbReference>
<dbReference type="GO" id="GO:0005524">
    <property type="term" value="F:ATP binding"/>
    <property type="evidence" value="ECO:0007669"/>
    <property type="project" value="UniProtKB-UniRule"/>
</dbReference>
<evidence type="ECO:0000256" key="1">
    <source>
        <dbReference type="PROSITE-ProRule" id="PRU00409"/>
    </source>
</evidence>
<keyword evidence="3" id="KW-0436">Ligase</keyword>
<gene>
    <name evidence="3" type="ORF">A5648_19005</name>
</gene>
<evidence type="ECO:0000313" key="4">
    <source>
        <dbReference type="Proteomes" id="UP000093759"/>
    </source>
</evidence>